<evidence type="ECO:0000313" key="2">
    <source>
        <dbReference type="Proteomes" id="UP000265800"/>
    </source>
</evidence>
<accession>A0A399F002</accession>
<protein>
    <submittedName>
        <fullName evidence="1">Uncharacterized protein</fullName>
    </submittedName>
</protein>
<reference evidence="1 2" key="1">
    <citation type="submission" date="2018-08" db="EMBL/GenBank/DDBJ databases">
        <title>Meiothermus luteus KCTC 52599 genome sequencing project.</title>
        <authorList>
            <person name="Da Costa M.S."/>
            <person name="Albuquerque L."/>
            <person name="Raposo P."/>
            <person name="Froufe H.J.C."/>
            <person name="Barroso C.S."/>
            <person name="Egas C."/>
        </authorList>
    </citation>
    <scope>NUCLEOTIDE SEQUENCE [LARGE SCALE GENOMIC DNA]</scope>
    <source>
        <strain evidence="1 2">KCTC 52599</strain>
    </source>
</reference>
<sequence>MQIELSEKEVKALLELLKEHLHYGWIEQDGEFEVISSGQVSATLRELYRRLKGGQAKAA</sequence>
<dbReference type="RefSeq" id="WP_119358755.1">
    <property type="nucleotide sequence ID" value="NZ_QWKZ01000001.1"/>
</dbReference>
<proteinExistence type="predicted"/>
<dbReference type="OrthoDB" id="27534at2"/>
<dbReference type="EMBL" id="QWKZ01000001">
    <property type="protein sequence ID" value="RIH90104.1"/>
    <property type="molecule type" value="Genomic_DNA"/>
</dbReference>
<keyword evidence="2" id="KW-1185">Reference proteome</keyword>
<evidence type="ECO:0000313" key="1">
    <source>
        <dbReference type="EMBL" id="RIH90104.1"/>
    </source>
</evidence>
<name>A0A399F002_9DEIN</name>
<dbReference type="AlphaFoldDB" id="A0A399F002"/>
<gene>
    <name evidence="1" type="ORF">Mlute_00026</name>
</gene>
<dbReference type="Proteomes" id="UP000265800">
    <property type="component" value="Unassembled WGS sequence"/>
</dbReference>
<comment type="caution">
    <text evidence="1">The sequence shown here is derived from an EMBL/GenBank/DDBJ whole genome shotgun (WGS) entry which is preliminary data.</text>
</comment>
<organism evidence="1 2">
    <name type="scientific">Meiothermus luteus</name>
    <dbReference type="NCBI Taxonomy" id="2026184"/>
    <lineage>
        <taxon>Bacteria</taxon>
        <taxon>Thermotogati</taxon>
        <taxon>Deinococcota</taxon>
        <taxon>Deinococci</taxon>
        <taxon>Thermales</taxon>
        <taxon>Thermaceae</taxon>
        <taxon>Meiothermus</taxon>
    </lineage>
</organism>